<dbReference type="CDD" id="cd00093">
    <property type="entry name" value="HTH_XRE"/>
    <property type="match status" value="1"/>
</dbReference>
<dbReference type="EMBL" id="JAJEQX010000007">
    <property type="protein sequence ID" value="MCC2253890.1"/>
    <property type="molecule type" value="Genomic_DNA"/>
</dbReference>
<evidence type="ECO:0000259" key="2">
    <source>
        <dbReference type="PROSITE" id="PS50943"/>
    </source>
</evidence>
<dbReference type="Proteomes" id="UP001198151">
    <property type="component" value="Unassembled WGS sequence"/>
</dbReference>
<name>A0ABS8FV46_9FIRM</name>
<keyword evidence="4" id="KW-1185">Reference proteome</keyword>
<accession>A0ABS8FV46</accession>
<sequence length="185" mass="20929">MGAGFSENLKKIRKERNLSQEELAEMLEVSRQAVSKWEAGKGYPEVEKLLEISGKLDVSLDDLMGTGKSTGRSRQDGRITIISPHENVIVTCYKVEPVPLGTRYMKKEDSPHFALSAVGMEAHPFWGQPKTFLGWYADEEQAGREIAEIRDALARGDAQYELKYSVRAERRGLRMKIVDERKEAL</sequence>
<gene>
    <name evidence="3" type="ORF">LKD70_05485</name>
</gene>
<feature type="domain" description="HTH cro/C1-type" evidence="2">
    <location>
        <begin position="9"/>
        <end position="63"/>
    </location>
</feature>
<dbReference type="Gene3D" id="1.10.260.40">
    <property type="entry name" value="lambda repressor-like DNA-binding domains"/>
    <property type="match status" value="1"/>
</dbReference>
<dbReference type="Pfam" id="PF01381">
    <property type="entry name" value="HTH_3"/>
    <property type="match status" value="1"/>
</dbReference>
<dbReference type="PROSITE" id="PS50943">
    <property type="entry name" value="HTH_CROC1"/>
    <property type="match status" value="1"/>
</dbReference>
<evidence type="ECO:0000256" key="1">
    <source>
        <dbReference type="ARBA" id="ARBA00023125"/>
    </source>
</evidence>
<evidence type="ECO:0000313" key="3">
    <source>
        <dbReference type="EMBL" id="MCC2253890.1"/>
    </source>
</evidence>
<dbReference type="SMART" id="SM00530">
    <property type="entry name" value="HTH_XRE"/>
    <property type="match status" value="1"/>
</dbReference>
<dbReference type="InterPro" id="IPR010982">
    <property type="entry name" value="Lambda_DNA-bd_dom_sf"/>
</dbReference>
<dbReference type="RefSeq" id="WP_227707033.1">
    <property type="nucleotide sequence ID" value="NZ_JAJEQX010000007.1"/>
</dbReference>
<organism evidence="3 4">
    <name type="scientific">Ruminococcus turbiniformis</name>
    <dbReference type="NCBI Taxonomy" id="2881258"/>
    <lineage>
        <taxon>Bacteria</taxon>
        <taxon>Bacillati</taxon>
        <taxon>Bacillota</taxon>
        <taxon>Clostridia</taxon>
        <taxon>Eubacteriales</taxon>
        <taxon>Oscillospiraceae</taxon>
        <taxon>Ruminococcus</taxon>
    </lineage>
</organism>
<dbReference type="PANTHER" id="PTHR46558:SF13">
    <property type="entry name" value="HTH-TYPE TRANSCRIPTIONAL REGULATOR IMMR"/>
    <property type="match status" value="1"/>
</dbReference>
<proteinExistence type="predicted"/>
<evidence type="ECO:0000313" key="4">
    <source>
        <dbReference type="Proteomes" id="UP001198151"/>
    </source>
</evidence>
<reference evidence="3 4" key="1">
    <citation type="submission" date="2021-10" db="EMBL/GenBank/DDBJ databases">
        <title>Anaerobic single-cell dispensing facilitates the cultivation of human gut bacteria.</title>
        <authorList>
            <person name="Afrizal A."/>
        </authorList>
    </citation>
    <scope>NUCLEOTIDE SEQUENCE [LARGE SCALE GENOMIC DNA]</scope>
    <source>
        <strain evidence="3 4">CLA-AA-H200</strain>
    </source>
</reference>
<keyword evidence="1" id="KW-0238">DNA-binding</keyword>
<protein>
    <submittedName>
        <fullName evidence="3">Helix-turn-helix domain-containing protein</fullName>
    </submittedName>
</protein>
<comment type="caution">
    <text evidence="3">The sequence shown here is derived from an EMBL/GenBank/DDBJ whole genome shotgun (WGS) entry which is preliminary data.</text>
</comment>
<dbReference type="PANTHER" id="PTHR46558">
    <property type="entry name" value="TRACRIPTIONAL REGULATORY PROTEIN-RELATED-RELATED"/>
    <property type="match status" value="1"/>
</dbReference>
<dbReference type="InterPro" id="IPR001387">
    <property type="entry name" value="Cro/C1-type_HTH"/>
</dbReference>
<dbReference type="SUPFAM" id="SSF47413">
    <property type="entry name" value="lambda repressor-like DNA-binding domains"/>
    <property type="match status" value="1"/>
</dbReference>